<evidence type="ECO:0000313" key="7">
    <source>
        <dbReference type="EMBL" id="PWE18492.1"/>
    </source>
</evidence>
<comment type="caution">
    <text evidence="7">The sequence shown here is derived from an EMBL/GenBank/DDBJ whole genome shotgun (WGS) entry which is preliminary data.</text>
</comment>
<dbReference type="GO" id="GO:0006206">
    <property type="term" value="P:pyrimidine nucleobase metabolic process"/>
    <property type="evidence" value="ECO:0007669"/>
    <property type="project" value="InterPro"/>
</dbReference>
<dbReference type="InterPro" id="IPR036566">
    <property type="entry name" value="PYNP-like_C_sf"/>
</dbReference>
<comment type="catalytic activity">
    <reaction evidence="3 4">
        <text>thymidine + phosphate = 2-deoxy-alpha-D-ribose 1-phosphate + thymine</text>
        <dbReference type="Rhea" id="RHEA:16037"/>
        <dbReference type="ChEBI" id="CHEBI:17748"/>
        <dbReference type="ChEBI" id="CHEBI:17821"/>
        <dbReference type="ChEBI" id="CHEBI:43474"/>
        <dbReference type="ChEBI" id="CHEBI:57259"/>
        <dbReference type="EC" id="2.4.2.4"/>
    </reaction>
</comment>
<dbReference type="InterPro" id="IPR036320">
    <property type="entry name" value="Glycosyl_Trfase_fam3_N_dom_sf"/>
</dbReference>
<protein>
    <recommendedName>
        <fullName evidence="4">Putative thymidine phosphorylase</fullName>
        <ecNumber evidence="4">2.4.2.4</ecNumber>
    </recommendedName>
    <alternativeName>
        <fullName evidence="4">TdRPase</fullName>
    </alternativeName>
</protein>
<dbReference type="EC" id="2.4.2.4" evidence="4"/>
<reference evidence="8" key="1">
    <citation type="submission" date="2018-05" db="EMBL/GenBank/DDBJ databases">
        <authorList>
            <person name="Liu B.-T."/>
        </authorList>
    </citation>
    <scope>NUCLEOTIDE SEQUENCE [LARGE SCALE GENOMIC DNA]</scope>
    <source>
        <strain evidence="8">WD6-1</strain>
    </source>
</reference>
<dbReference type="Pfam" id="PF00591">
    <property type="entry name" value="Glycos_transf_3"/>
    <property type="match status" value="1"/>
</dbReference>
<feature type="domain" description="Pyrimidine nucleoside phosphorylase C-terminal" evidence="6">
    <location>
        <begin position="445"/>
        <end position="512"/>
    </location>
</feature>
<evidence type="ECO:0000256" key="4">
    <source>
        <dbReference type="HAMAP-Rule" id="MF_00703"/>
    </source>
</evidence>
<dbReference type="GO" id="GO:0006213">
    <property type="term" value="P:pyrimidine nucleoside metabolic process"/>
    <property type="evidence" value="ECO:0007669"/>
    <property type="project" value="InterPro"/>
</dbReference>
<dbReference type="HAMAP" id="MF_00703">
    <property type="entry name" value="Thymid_phosp_2"/>
    <property type="match status" value="1"/>
</dbReference>
<evidence type="ECO:0000256" key="2">
    <source>
        <dbReference type="ARBA" id="ARBA00022679"/>
    </source>
</evidence>
<organism evidence="7 8">
    <name type="scientific">Marinicauda salina</name>
    <dbReference type="NCBI Taxonomy" id="2135793"/>
    <lineage>
        <taxon>Bacteria</taxon>
        <taxon>Pseudomonadati</taxon>
        <taxon>Pseudomonadota</taxon>
        <taxon>Alphaproteobacteria</taxon>
        <taxon>Maricaulales</taxon>
        <taxon>Maricaulaceae</taxon>
        <taxon>Marinicauda</taxon>
    </lineage>
</organism>
<dbReference type="InterPro" id="IPR035902">
    <property type="entry name" value="Nuc_phospho_transferase"/>
</dbReference>
<dbReference type="AlphaFoldDB" id="A0A2U2BWW1"/>
<dbReference type="PANTHER" id="PTHR10515:SF0">
    <property type="entry name" value="THYMIDINE PHOSPHORYLASE"/>
    <property type="match status" value="1"/>
</dbReference>
<dbReference type="SUPFAM" id="SSF47648">
    <property type="entry name" value="Nucleoside phosphorylase/phosphoribosyltransferase N-terminal domain"/>
    <property type="match status" value="1"/>
</dbReference>
<dbReference type="Gene3D" id="1.20.970.50">
    <property type="match status" value="1"/>
</dbReference>
<sequence length="518" mass="55185">MKLSAPRPELAPGEDGGPKPTLRLRRVAIDTYPENTALLARDCTEYRAAEFQALRKIEVSGGGNHLLAELIIADDSSLVGPDELGLGEQAFRRLGLEEGAEVTIAHAKPPESLDAVRRKIAGHTLSAGELKAIISDIAAYRYSPMELAAYLVATARFMTTQEMVDVTRAMVSVGNQLSWDSELVVDKHCVGGVPGNRTSMIIVPIVAAHGLHIPKTSSRAITSPSGTADTMEVLADVDLSIGEIREIIEHEKGCLVWGGHVNLSPADDVLISVERPLGVDPPEQMVASILSKKIVAGSTHLVVDIPVGPTAKVRTRREAVRLRKMLEYVGEQSGLEIDVVITDGAQPVGRGVGPVLEARDVMAVLRNEPDAPADLRERALLLAGRVLDLDPDLRGGAGHARARELLTSGEALAAMERIIDRQGRNETTHALGELVHELPASANGVVAAIDCWRIARIARLAGAPMDKGAGLDLLKKVGDPVKAGEPLYRIHSCVRSSFGFACDMADEESGYAISPGSA</sequence>
<dbReference type="NCBIfam" id="TIGR02645">
    <property type="entry name" value="ARCH_P_rylase"/>
    <property type="match status" value="1"/>
</dbReference>
<name>A0A2U2BWW1_9PROT</name>
<dbReference type="InterPro" id="IPR017459">
    <property type="entry name" value="Glycosyl_Trfase_fam3_N_dom"/>
</dbReference>
<dbReference type="RefSeq" id="WP_109251767.1">
    <property type="nucleotide sequence ID" value="NZ_QEXV01000001.1"/>
</dbReference>
<comment type="similarity">
    <text evidence="4">Belongs to the thymidine/pyrimidine-nucleoside phosphorylase family. Type 2 subfamily.</text>
</comment>
<accession>A0A2U2BWW1</accession>
<evidence type="ECO:0000259" key="6">
    <source>
        <dbReference type="SMART" id="SM00941"/>
    </source>
</evidence>
<dbReference type="InterPro" id="IPR000053">
    <property type="entry name" value="Thymidine/pyrmidine_PPase"/>
</dbReference>
<dbReference type="NCBIfam" id="NF003338">
    <property type="entry name" value="PRK04350.1"/>
    <property type="match status" value="1"/>
</dbReference>
<keyword evidence="2 4" id="KW-0808">Transferase</keyword>
<dbReference type="InterPro" id="IPR000312">
    <property type="entry name" value="Glycosyl_Trfase_fam3"/>
</dbReference>
<gene>
    <name evidence="7" type="ORF">DDZ18_02485</name>
</gene>
<proteinExistence type="inferred from homology"/>
<evidence type="ECO:0000256" key="5">
    <source>
        <dbReference type="SAM" id="MobiDB-lite"/>
    </source>
</evidence>
<dbReference type="PANTHER" id="PTHR10515">
    <property type="entry name" value="THYMIDINE PHOSPHORYLASE"/>
    <property type="match status" value="1"/>
</dbReference>
<dbReference type="InterPro" id="IPR017872">
    <property type="entry name" value="Pyrmidine_PPase_CS"/>
</dbReference>
<evidence type="ECO:0000256" key="1">
    <source>
        <dbReference type="ARBA" id="ARBA00022676"/>
    </source>
</evidence>
<dbReference type="Pfam" id="PF07831">
    <property type="entry name" value="PYNP_C"/>
    <property type="match status" value="1"/>
</dbReference>
<dbReference type="InterPro" id="IPR028579">
    <property type="entry name" value="Thym_Pase_Put"/>
</dbReference>
<dbReference type="InterPro" id="IPR013102">
    <property type="entry name" value="PYNP_C"/>
</dbReference>
<evidence type="ECO:0000256" key="3">
    <source>
        <dbReference type="ARBA" id="ARBA00048550"/>
    </source>
</evidence>
<dbReference type="Pfam" id="PF02885">
    <property type="entry name" value="Glycos_trans_3N"/>
    <property type="match status" value="1"/>
</dbReference>
<dbReference type="EMBL" id="QEXV01000001">
    <property type="protein sequence ID" value="PWE18492.1"/>
    <property type="molecule type" value="Genomic_DNA"/>
</dbReference>
<dbReference type="OrthoDB" id="341217at2"/>
<keyword evidence="8" id="KW-1185">Reference proteome</keyword>
<dbReference type="GO" id="GO:0004645">
    <property type="term" value="F:1,4-alpha-oligoglucan phosphorylase activity"/>
    <property type="evidence" value="ECO:0007669"/>
    <property type="project" value="InterPro"/>
</dbReference>
<dbReference type="SMART" id="SM00941">
    <property type="entry name" value="PYNP_C"/>
    <property type="match status" value="1"/>
</dbReference>
<evidence type="ECO:0000313" key="8">
    <source>
        <dbReference type="Proteomes" id="UP000245168"/>
    </source>
</evidence>
<dbReference type="GO" id="GO:0009032">
    <property type="term" value="F:thymidine phosphorylase activity"/>
    <property type="evidence" value="ECO:0007669"/>
    <property type="project" value="UniProtKB-UniRule"/>
</dbReference>
<dbReference type="Proteomes" id="UP000245168">
    <property type="component" value="Unassembled WGS sequence"/>
</dbReference>
<dbReference type="SUPFAM" id="SSF54680">
    <property type="entry name" value="Pyrimidine nucleoside phosphorylase C-terminal domain"/>
    <property type="match status" value="1"/>
</dbReference>
<dbReference type="SUPFAM" id="SSF52418">
    <property type="entry name" value="Nucleoside phosphorylase/phosphoribosyltransferase catalytic domain"/>
    <property type="match status" value="1"/>
</dbReference>
<dbReference type="InterPro" id="IPR013466">
    <property type="entry name" value="Thymidine/AMP_Pase"/>
</dbReference>
<dbReference type="Gene3D" id="3.90.1170.30">
    <property type="entry name" value="Pyrimidine nucleoside phosphorylase-like, C-terminal domain"/>
    <property type="match status" value="1"/>
</dbReference>
<feature type="region of interest" description="Disordered" evidence="5">
    <location>
        <begin position="1"/>
        <end position="21"/>
    </location>
</feature>
<keyword evidence="1 4" id="KW-0328">Glycosyltransferase</keyword>
<dbReference type="PROSITE" id="PS00647">
    <property type="entry name" value="THYMID_PHOSPHORYLASE"/>
    <property type="match status" value="1"/>
</dbReference>
<dbReference type="GO" id="GO:0005829">
    <property type="term" value="C:cytosol"/>
    <property type="evidence" value="ECO:0007669"/>
    <property type="project" value="TreeGrafter"/>
</dbReference>
<dbReference type="Gene3D" id="3.40.1030.10">
    <property type="entry name" value="Nucleoside phosphorylase/phosphoribosyltransferase catalytic domain"/>
    <property type="match status" value="1"/>
</dbReference>